<evidence type="ECO:0000259" key="9">
    <source>
        <dbReference type="PROSITE" id="PS50111"/>
    </source>
</evidence>
<feature type="transmembrane region" description="Helical" evidence="8">
    <location>
        <begin position="12"/>
        <end position="32"/>
    </location>
</feature>
<evidence type="ECO:0000256" key="6">
    <source>
        <dbReference type="ARBA" id="ARBA00029447"/>
    </source>
</evidence>
<sequence length="538" mass="59146">MNMHSIRAKSSLPIAALAITLVVVFFTFLHLLSLQEDALETQSEKFIKSISAVLNADRDLYQAKVAQLNVLTGLGSFEENNKEMRENAAQVKERFNAYRRYLADYPDVTNKFASFERAYKDWYQASEGLLDSKDESLEARRRLIVATDVKFQAVRDILDKAGEAAEQKSEQLKTELESEVSAFKNSAFILIIIILLVAGWFSYQVPKQLTGQINFLTGRIREIASGNGDLTATIDVQSRDEFGELAIQFNRFVGNLRELIKAVLHQSAELSELTNTLQDSSQKTRSVTQTLNKASDSIVSAVHEMNISNKEMAQVASGSAEEAENSSTKAQQGISVVAHSNSSIAELSADMDTALSFSAELEKSSEDIASVLDVIRGIAEQTNLLALNAAIEAARAGEQGRGFAVVADEVRTLATRTQESTNHIQEMIEQLQHNVNRSSDAITSGKKNVDKTIDSFGETNQVFEALLQSAQRVNELSTQTAQATEEQSAVSDDISQNLFNLNEESGHATSIAESSESLAKRIKNLSENLNGLVSKFRV</sequence>
<evidence type="ECO:0000313" key="11">
    <source>
        <dbReference type="EMBL" id="MER2491458.1"/>
    </source>
</evidence>
<dbReference type="RefSeq" id="WP_350401082.1">
    <property type="nucleotide sequence ID" value="NZ_JBELOE010000116.1"/>
</dbReference>
<dbReference type="InterPro" id="IPR004090">
    <property type="entry name" value="Chemotax_Me-accpt_rcpt"/>
</dbReference>
<dbReference type="SMART" id="SM00304">
    <property type="entry name" value="HAMP"/>
    <property type="match status" value="1"/>
</dbReference>
<keyword evidence="2 8" id="KW-0812">Transmembrane</keyword>
<reference evidence="11 12" key="1">
    <citation type="submission" date="2024-06" db="EMBL/GenBank/DDBJ databases">
        <authorList>
            <person name="Chen R.Y."/>
        </authorList>
    </citation>
    <scope>NUCLEOTIDE SEQUENCE [LARGE SCALE GENOMIC DNA]</scope>
    <source>
        <strain evidence="11 12">D2</strain>
    </source>
</reference>
<proteinExistence type="inferred from homology"/>
<dbReference type="EMBL" id="JBELOE010000116">
    <property type="protein sequence ID" value="MER2491458.1"/>
    <property type="molecule type" value="Genomic_DNA"/>
</dbReference>
<evidence type="ECO:0000313" key="12">
    <source>
        <dbReference type="Proteomes" id="UP001467690"/>
    </source>
</evidence>
<feature type="transmembrane region" description="Helical" evidence="8">
    <location>
        <begin position="182"/>
        <end position="203"/>
    </location>
</feature>
<dbReference type="InterPro" id="IPR003660">
    <property type="entry name" value="HAMP_dom"/>
</dbReference>
<dbReference type="CDD" id="cd06225">
    <property type="entry name" value="HAMP"/>
    <property type="match status" value="1"/>
</dbReference>
<dbReference type="PROSITE" id="PS50111">
    <property type="entry name" value="CHEMOTAXIS_TRANSDUC_2"/>
    <property type="match status" value="1"/>
</dbReference>
<dbReference type="Gene3D" id="1.10.287.950">
    <property type="entry name" value="Methyl-accepting chemotaxis protein"/>
    <property type="match status" value="1"/>
</dbReference>
<evidence type="ECO:0000256" key="1">
    <source>
        <dbReference type="ARBA" id="ARBA00004141"/>
    </source>
</evidence>
<keyword evidence="3 8" id="KW-1133">Transmembrane helix</keyword>
<protein>
    <submittedName>
        <fullName evidence="11">Methyl-accepting chemotaxis protein</fullName>
    </submittedName>
</protein>
<gene>
    <name evidence="11" type="ORF">ABS311_06140</name>
</gene>
<dbReference type="PANTHER" id="PTHR32089">
    <property type="entry name" value="METHYL-ACCEPTING CHEMOTAXIS PROTEIN MCPB"/>
    <property type="match status" value="1"/>
</dbReference>
<evidence type="ECO:0000256" key="3">
    <source>
        <dbReference type="ARBA" id="ARBA00022989"/>
    </source>
</evidence>
<evidence type="ECO:0000256" key="5">
    <source>
        <dbReference type="ARBA" id="ARBA00023224"/>
    </source>
</evidence>
<dbReference type="PANTHER" id="PTHR32089:SF119">
    <property type="entry name" value="METHYL-ACCEPTING CHEMOTAXIS PROTEIN CTPL"/>
    <property type="match status" value="1"/>
</dbReference>
<evidence type="ECO:0000256" key="7">
    <source>
        <dbReference type="PROSITE-ProRule" id="PRU00284"/>
    </source>
</evidence>
<evidence type="ECO:0000256" key="2">
    <source>
        <dbReference type="ARBA" id="ARBA00022692"/>
    </source>
</evidence>
<dbReference type="InterPro" id="IPR004089">
    <property type="entry name" value="MCPsignal_dom"/>
</dbReference>
<evidence type="ECO:0000259" key="10">
    <source>
        <dbReference type="PROSITE" id="PS50885"/>
    </source>
</evidence>
<feature type="domain" description="HAMP" evidence="10">
    <location>
        <begin position="207"/>
        <end position="261"/>
    </location>
</feature>
<keyword evidence="4 8" id="KW-0472">Membrane</keyword>
<comment type="similarity">
    <text evidence="6">Belongs to the methyl-accepting chemotaxis (MCP) protein family.</text>
</comment>
<comment type="subcellular location">
    <subcellularLocation>
        <location evidence="1">Membrane</location>
        <topology evidence="1">Multi-pass membrane protein</topology>
    </subcellularLocation>
</comment>
<dbReference type="PRINTS" id="PR00260">
    <property type="entry name" value="CHEMTRNSDUCR"/>
</dbReference>
<dbReference type="SMART" id="SM00283">
    <property type="entry name" value="MA"/>
    <property type="match status" value="1"/>
</dbReference>
<evidence type="ECO:0000256" key="4">
    <source>
        <dbReference type="ARBA" id="ARBA00023136"/>
    </source>
</evidence>
<keyword evidence="5 7" id="KW-0807">Transducer</keyword>
<dbReference type="CDD" id="cd11386">
    <property type="entry name" value="MCP_signal"/>
    <property type="match status" value="1"/>
</dbReference>
<dbReference type="Pfam" id="PF00672">
    <property type="entry name" value="HAMP"/>
    <property type="match status" value="1"/>
</dbReference>
<dbReference type="SUPFAM" id="SSF58104">
    <property type="entry name" value="Methyl-accepting chemotaxis protein (MCP) signaling domain"/>
    <property type="match status" value="1"/>
</dbReference>
<evidence type="ECO:0000256" key="8">
    <source>
        <dbReference type="SAM" id="Phobius"/>
    </source>
</evidence>
<dbReference type="PROSITE" id="PS50885">
    <property type="entry name" value="HAMP"/>
    <property type="match status" value="1"/>
</dbReference>
<dbReference type="Proteomes" id="UP001467690">
    <property type="component" value="Unassembled WGS sequence"/>
</dbReference>
<feature type="domain" description="Methyl-accepting transducer" evidence="9">
    <location>
        <begin position="266"/>
        <end position="502"/>
    </location>
</feature>
<organism evidence="11 12">
    <name type="scientific">Catenovulum sediminis</name>
    <dbReference type="NCBI Taxonomy" id="1740262"/>
    <lineage>
        <taxon>Bacteria</taxon>
        <taxon>Pseudomonadati</taxon>
        <taxon>Pseudomonadota</taxon>
        <taxon>Gammaproteobacteria</taxon>
        <taxon>Alteromonadales</taxon>
        <taxon>Alteromonadaceae</taxon>
        <taxon>Catenovulum</taxon>
    </lineage>
</organism>
<dbReference type="Pfam" id="PF00015">
    <property type="entry name" value="MCPsignal"/>
    <property type="match status" value="1"/>
</dbReference>
<accession>A0ABV1REU8</accession>
<name>A0ABV1REU8_9ALTE</name>
<comment type="caution">
    <text evidence="11">The sequence shown here is derived from an EMBL/GenBank/DDBJ whole genome shotgun (WGS) entry which is preliminary data.</text>
</comment>
<keyword evidence="12" id="KW-1185">Reference proteome</keyword>